<evidence type="ECO:0000313" key="3">
    <source>
        <dbReference type="Ensembl" id="ENSPMAP00000002140.1"/>
    </source>
</evidence>
<organism evidence="3">
    <name type="scientific">Petromyzon marinus</name>
    <name type="common">Sea lamprey</name>
    <dbReference type="NCBI Taxonomy" id="7757"/>
    <lineage>
        <taxon>Eukaryota</taxon>
        <taxon>Metazoa</taxon>
        <taxon>Chordata</taxon>
        <taxon>Craniata</taxon>
        <taxon>Vertebrata</taxon>
        <taxon>Cyclostomata</taxon>
        <taxon>Hyperoartia</taxon>
        <taxon>Petromyzontiformes</taxon>
        <taxon>Petromyzontidae</taxon>
        <taxon>Petromyzon</taxon>
    </lineage>
</organism>
<dbReference type="PROSITE" id="PS52052">
    <property type="entry name" value="PEHE"/>
    <property type="match status" value="1"/>
</dbReference>
<feature type="domain" description="PEHE" evidence="2">
    <location>
        <begin position="534"/>
        <end position="667"/>
    </location>
</feature>
<feature type="region of interest" description="Disordered" evidence="1">
    <location>
        <begin position="117"/>
        <end position="147"/>
    </location>
</feature>
<dbReference type="Pfam" id="PF15275">
    <property type="entry name" value="PEHE"/>
    <property type="match status" value="1"/>
</dbReference>
<dbReference type="PANTHER" id="PTHR22443:SF18">
    <property type="entry name" value="NON-SPECIFIC LETHAL 1, ISOFORM M"/>
    <property type="match status" value="1"/>
</dbReference>
<reference evidence="3" key="1">
    <citation type="submission" date="2025-08" db="UniProtKB">
        <authorList>
            <consortium name="Ensembl"/>
        </authorList>
    </citation>
    <scope>IDENTIFICATION</scope>
</reference>
<dbReference type="InterPro" id="IPR029332">
    <property type="entry name" value="PEHE_dom"/>
</dbReference>
<sequence length="674" mass="75598">SRVLSSVHKLAVLEQRARRLSKHLRLIQAEQTESHVRQQLGGLVESLATRRSQNGVSVSSAACKRLDVTSSPLCLRSQRLHSSPLERGRNLVFEQLPREELERVSQSLDANLRHVERALDSDATESSSGGETDVEEERMPRLHVRRRRTSIQTSAGWRWAEERAMVASRWTWLTAQVSDLEYRIRQHNELYRQIRTNKGAVMLGEPQAPVDLMQRLGASGSLLKGPLGVRKSTRAEMSPCSPAVLLSNIHKQNITCPCLPRPENGGCADSSTEGSDVDESEGCAAIMQSPPLSPPDNTCVAARTRPLRDFRKRRTLRVGNAYFLSRKAQRPLTTPCGCEPPLACIVCASKVVTHQPLDQDTMTVPERVALLRASFHPVLSFPHEIPLQERFGGLLKQPEWQARLVPKAKANTLRKFCMPNKWGASGGLLERKLRQKLDTGQLPSEQLTHRTDSFSPSYMMKISICHHTPYEPAMQQFITSSQTSTPTPSTSAQVMTTQNAVRRRRGESSYDINNIVIPLSMAAPARVEKIQYKEILTPGWQELEPVTNLQEVNMEEGEVEDLSDEAFAIRHAKCEQLEKARWCVWSPAIQRRTRSFHKSVSDGRATPPPPSPDTSMSGGGGEHLSYTEPPIQQRTTDRSLRDSLCESTRSSTPDMNAEEIFVVVQPWERRTFPL</sequence>
<dbReference type="PANTHER" id="PTHR22443">
    <property type="entry name" value="NON-SPECIFIC LETHAL 1, ISOFORM M"/>
    <property type="match status" value="1"/>
</dbReference>
<evidence type="ECO:0000256" key="1">
    <source>
        <dbReference type="SAM" id="MobiDB-lite"/>
    </source>
</evidence>
<dbReference type="GO" id="GO:0044545">
    <property type="term" value="C:NSL complex"/>
    <property type="evidence" value="ECO:0007669"/>
    <property type="project" value="TreeGrafter"/>
</dbReference>
<reference evidence="3" key="2">
    <citation type="submission" date="2025-09" db="UniProtKB">
        <authorList>
            <consortium name="Ensembl"/>
        </authorList>
    </citation>
    <scope>IDENTIFICATION</scope>
</reference>
<dbReference type="Gene3D" id="6.10.250.3170">
    <property type="match status" value="1"/>
</dbReference>
<dbReference type="GeneTree" id="ENSGT00530000063688"/>
<dbReference type="Ensembl" id="ENSPMAT00000002151.1">
    <property type="protein sequence ID" value="ENSPMAP00000002140.1"/>
    <property type="gene ID" value="ENSPMAG00000001953.1"/>
</dbReference>
<dbReference type="AlphaFoldDB" id="S4RAA9"/>
<name>S4RAA9_PETMA</name>
<dbReference type="InterPro" id="IPR026180">
    <property type="entry name" value="NSL1"/>
</dbReference>
<evidence type="ECO:0000259" key="2">
    <source>
        <dbReference type="PROSITE" id="PS52052"/>
    </source>
</evidence>
<protein>
    <recommendedName>
        <fullName evidence="2">PEHE domain-containing protein</fullName>
    </recommendedName>
</protein>
<feature type="compositionally biased region" description="Basic and acidic residues" evidence="1">
    <location>
        <begin position="635"/>
        <end position="644"/>
    </location>
</feature>
<proteinExistence type="predicted"/>
<dbReference type="GO" id="GO:0035035">
    <property type="term" value="F:histone acetyltransferase binding"/>
    <property type="evidence" value="ECO:0007669"/>
    <property type="project" value="TreeGrafter"/>
</dbReference>
<dbReference type="SMART" id="SM01300">
    <property type="entry name" value="PEHE"/>
    <property type="match status" value="1"/>
</dbReference>
<accession>S4RAA9</accession>
<dbReference type="HOGENOM" id="CLU_011035_2_0_1"/>
<feature type="region of interest" description="Disordered" evidence="1">
    <location>
        <begin position="595"/>
        <end position="652"/>
    </location>
</feature>